<dbReference type="PROSITE" id="PS50293">
    <property type="entry name" value="TPR_REGION"/>
    <property type="match status" value="1"/>
</dbReference>
<dbReference type="Pfam" id="PF13181">
    <property type="entry name" value="TPR_8"/>
    <property type="match status" value="2"/>
</dbReference>
<dbReference type="Pfam" id="PF13424">
    <property type="entry name" value="TPR_12"/>
    <property type="match status" value="1"/>
</dbReference>
<dbReference type="InterPro" id="IPR011990">
    <property type="entry name" value="TPR-like_helical_dom_sf"/>
</dbReference>
<feature type="compositionally biased region" description="Basic and acidic residues" evidence="2">
    <location>
        <begin position="724"/>
        <end position="733"/>
    </location>
</feature>
<dbReference type="PROSITE" id="PS50005">
    <property type="entry name" value="TPR"/>
    <property type="match status" value="7"/>
</dbReference>
<evidence type="ECO:0000256" key="1">
    <source>
        <dbReference type="PROSITE-ProRule" id="PRU00339"/>
    </source>
</evidence>
<feature type="repeat" description="TPR" evidence="1">
    <location>
        <begin position="657"/>
        <end position="690"/>
    </location>
</feature>
<accession>A0A1X7U0K2</accession>
<dbReference type="SUPFAM" id="SSF48452">
    <property type="entry name" value="TPR-like"/>
    <property type="match status" value="1"/>
</dbReference>
<protein>
    <recommendedName>
        <fullName evidence="5">Intraflagellar transport protein 88 homolog</fullName>
    </recommendedName>
</protein>
<dbReference type="EnsemblMetazoa" id="Aqu2.1.21013_001">
    <property type="protein sequence ID" value="Aqu2.1.21013_001"/>
    <property type="gene ID" value="Aqu2.1.21013"/>
</dbReference>
<dbReference type="PANTHER" id="PTHR44117:SF1">
    <property type="entry name" value="INTRAFLAGELLAR TRANSPORT PROTEIN 88 HOMOLOG"/>
    <property type="match status" value="1"/>
</dbReference>
<feature type="repeat" description="TPR" evidence="1">
    <location>
        <begin position="555"/>
        <end position="588"/>
    </location>
</feature>
<dbReference type="STRING" id="400682.A0A1X7U0K2"/>
<dbReference type="InterPro" id="IPR019734">
    <property type="entry name" value="TPR_rpt"/>
</dbReference>
<feature type="repeat" description="TPR" evidence="1">
    <location>
        <begin position="487"/>
        <end position="520"/>
    </location>
</feature>
<dbReference type="GO" id="GO:0005814">
    <property type="term" value="C:centriole"/>
    <property type="evidence" value="ECO:0007669"/>
    <property type="project" value="TreeGrafter"/>
</dbReference>
<proteinExistence type="predicted"/>
<evidence type="ECO:0000313" key="4">
    <source>
        <dbReference type="Proteomes" id="UP000007879"/>
    </source>
</evidence>
<dbReference type="SMART" id="SM00028">
    <property type="entry name" value="TPR"/>
    <property type="match status" value="10"/>
</dbReference>
<keyword evidence="1" id="KW-0802">TPR repeat</keyword>
<dbReference type="GO" id="GO:1905515">
    <property type="term" value="P:non-motile cilium assembly"/>
    <property type="evidence" value="ECO:0007669"/>
    <property type="project" value="TreeGrafter"/>
</dbReference>
<dbReference type="GO" id="GO:0036064">
    <property type="term" value="C:ciliary basal body"/>
    <property type="evidence" value="ECO:0007669"/>
    <property type="project" value="TreeGrafter"/>
</dbReference>
<dbReference type="Pfam" id="PF13174">
    <property type="entry name" value="TPR_6"/>
    <property type="match status" value="1"/>
</dbReference>
<sequence>MSLLKNVHLASEGEDDLYKGYEDFAVDELGEDPEFQRVISTQQGRKKRPPPPGTRGGLPTGTNFRLGTGMGGVRPPTGYAAEGGSARPMTSTGAAGFSRDRGVFDPLGQGSGTSATKISVPSLEPNPEDNPEIAINNLEKKVNSLLEESADANVKGNYTLALELAKEASRKERMLCKQREQKLLTEQINLDLTYSVLFNLANQYHVNRLYDEALNTYLLIVKNKLFGSGGRLRVNMGNICFQQKKYPVAIKHYRMALDQIPDTHRTLRFHILQNICTAYIRMGQYNDAINTYEHLMSEMKENGNYDVAMNLLLCYYALRDVDKLKRHFQRMILIETGTDYDDDRYYSTDESDYQQRMLIEAISDDSLRRLEKETKRKAERTILNAAKLIAPVIEGSLATGFDWCIEVVKNSVHSELASELEITKALTFLREKDLPRAIETLKDCGRRDTKMAVSASTNLSFVFYLSNDVSQSEKYADLAIQMDRYNPLALVNKGNCLYAQGQYQSSVEYYQEALSVEATCSEALYNLGLAYKKLKNFPSALSCFTKLHTIFKSLPQVLYQIADIYEKMEEYDKAIDCFKQLISLVPSDPGVLRKLGELYDSENDRSQAYHYYYESFRYCPTNIEVITWLGAYYMDSQYFDKAATYFEKASLIQPDQVNWQLMIASCYRKMGNYQLAYRCYKSILKSFPNNIDCLRFLVRLSTDQGLNDESAHYNELLRRAEKSLEAKRQKDESTGGVDNGDTRKHDKDKQSDGDPKQPDINYTDPLGELPERPKTSSRSHQAAAKQSEDNFDDVELGDDLLPE</sequence>
<name>A0A1X7U0K2_AMPQE</name>
<evidence type="ECO:0008006" key="5">
    <source>
        <dbReference type="Google" id="ProtNLM"/>
    </source>
</evidence>
<evidence type="ECO:0000256" key="2">
    <source>
        <dbReference type="SAM" id="MobiDB-lite"/>
    </source>
</evidence>
<evidence type="ECO:0000313" key="3">
    <source>
        <dbReference type="EnsemblMetazoa" id="Aqu2.1.21013_001"/>
    </source>
</evidence>
<dbReference type="eggNOG" id="KOG2003">
    <property type="taxonomic scope" value="Eukaryota"/>
</dbReference>
<dbReference type="OrthoDB" id="1926212at2759"/>
<dbReference type="KEGG" id="aqu:100640298"/>
<feature type="repeat" description="TPR" evidence="1">
    <location>
        <begin position="589"/>
        <end position="622"/>
    </location>
</feature>
<dbReference type="AlphaFoldDB" id="A0A1X7U0K2"/>
<feature type="repeat" description="TPR" evidence="1">
    <location>
        <begin position="230"/>
        <end position="263"/>
    </location>
</feature>
<dbReference type="GO" id="GO:0042073">
    <property type="term" value="P:intraciliary transport"/>
    <property type="evidence" value="ECO:0007669"/>
    <property type="project" value="TreeGrafter"/>
</dbReference>
<gene>
    <name evidence="3" type="primary">100640298</name>
</gene>
<dbReference type="Gene3D" id="1.25.40.10">
    <property type="entry name" value="Tetratricopeptide repeat domain"/>
    <property type="match status" value="2"/>
</dbReference>
<dbReference type="GO" id="GO:0097730">
    <property type="term" value="C:non-motile cilium"/>
    <property type="evidence" value="ECO:0007669"/>
    <property type="project" value="TreeGrafter"/>
</dbReference>
<dbReference type="GO" id="GO:0097546">
    <property type="term" value="C:ciliary base"/>
    <property type="evidence" value="ECO:0007669"/>
    <property type="project" value="TreeGrafter"/>
</dbReference>
<feature type="region of interest" description="Disordered" evidence="2">
    <location>
        <begin position="109"/>
        <end position="130"/>
    </location>
</feature>
<dbReference type="SUPFAM" id="SSF81901">
    <property type="entry name" value="HCP-like"/>
    <property type="match status" value="1"/>
</dbReference>
<feature type="compositionally biased region" description="Acidic residues" evidence="2">
    <location>
        <begin position="789"/>
        <end position="803"/>
    </location>
</feature>
<reference evidence="4" key="1">
    <citation type="journal article" date="2010" name="Nature">
        <title>The Amphimedon queenslandica genome and the evolution of animal complexity.</title>
        <authorList>
            <person name="Srivastava M."/>
            <person name="Simakov O."/>
            <person name="Chapman J."/>
            <person name="Fahey B."/>
            <person name="Gauthier M.E."/>
            <person name="Mitros T."/>
            <person name="Richards G.S."/>
            <person name="Conaco C."/>
            <person name="Dacre M."/>
            <person name="Hellsten U."/>
            <person name="Larroux C."/>
            <person name="Putnam N.H."/>
            <person name="Stanke M."/>
            <person name="Adamska M."/>
            <person name="Darling A."/>
            <person name="Degnan S.M."/>
            <person name="Oakley T.H."/>
            <person name="Plachetzki D.C."/>
            <person name="Zhai Y."/>
            <person name="Adamski M."/>
            <person name="Calcino A."/>
            <person name="Cummins S.F."/>
            <person name="Goodstein D.M."/>
            <person name="Harris C."/>
            <person name="Jackson D.J."/>
            <person name="Leys S.P."/>
            <person name="Shu S."/>
            <person name="Woodcroft B.J."/>
            <person name="Vervoort M."/>
            <person name="Kosik K.S."/>
            <person name="Manning G."/>
            <person name="Degnan B.M."/>
            <person name="Rokhsar D.S."/>
        </authorList>
    </citation>
    <scope>NUCLEOTIDE SEQUENCE [LARGE SCALE GENOMIC DNA]</scope>
</reference>
<feature type="compositionally biased region" description="Basic and acidic residues" evidence="2">
    <location>
        <begin position="740"/>
        <end position="757"/>
    </location>
</feature>
<dbReference type="PANTHER" id="PTHR44117">
    <property type="entry name" value="INTRAFLAGELLAR TRANSPORT PROTEIN 88 HOMOLOG"/>
    <property type="match status" value="1"/>
</dbReference>
<feature type="repeat" description="TPR" evidence="1">
    <location>
        <begin position="623"/>
        <end position="656"/>
    </location>
</feature>
<dbReference type="InParanoid" id="A0A1X7U0K2"/>
<dbReference type="Proteomes" id="UP000007879">
    <property type="component" value="Unassembled WGS sequence"/>
</dbReference>
<dbReference type="EnsemblMetazoa" id="XM_020001210.1">
    <property type="protein sequence ID" value="XP_019856769.1"/>
    <property type="gene ID" value="LOC100640298"/>
</dbReference>
<dbReference type="GO" id="GO:0019894">
    <property type="term" value="F:kinesin binding"/>
    <property type="evidence" value="ECO:0007669"/>
    <property type="project" value="TreeGrafter"/>
</dbReference>
<reference evidence="3" key="2">
    <citation type="submission" date="2017-05" db="UniProtKB">
        <authorList>
            <consortium name="EnsemblMetazoa"/>
        </authorList>
    </citation>
    <scope>IDENTIFICATION</scope>
</reference>
<feature type="region of interest" description="Disordered" evidence="2">
    <location>
        <begin position="724"/>
        <end position="803"/>
    </location>
</feature>
<keyword evidence="4" id="KW-1185">Reference proteome</keyword>
<organism evidence="3">
    <name type="scientific">Amphimedon queenslandica</name>
    <name type="common">Sponge</name>
    <dbReference type="NCBI Taxonomy" id="400682"/>
    <lineage>
        <taxon>Eukaryota</taxon>
        <taxon>Metazoa</taxon>
        <taxon>Porifera</taxon>
        <taxon>Demospongiae</taxon>
        <taxon>Heteroscleromorpha</taxon>
        <taxon>Haplosclerida</taxon>
        <taxon>Niphatidae</taxon>
        <taxon>Amphimedon</taxon>
    </lineage>
</organism>
<feature type="repeat" description="TPR" evidence="1">
    <location>
        <begin position="521"/>
        <end position="554"/>
    </location>
</feature>
<feature type="region of interest" description="Disordered" evidence="2">
    <location>
        <begin position="39"/>
        <end position="68"/>
    </location>
</feature>